<dbReference type="eggNOG" id="ENOG502QS7Z">
    <property type="taxonomic scope" value="Eukaryota"/>
</dbReference>
<dbReference type="Pfam" id="PF13369">
    <property type="entry name" value="Transglut_core2"/>
    <property type="match status" value="1"/>
</dbReference>
<dbReference type="PANTHER" id="PTHR31350">
    <property type="entry name" value="SI:DKEY-261L7.2"/>
    <property type="match status" value="1"/>
</dbReference>
<dbReference type="SMART" id="SM00992">
    <property type="entry name" value="YccV-like"/>
    <property type="match status" value="1"/>
</dbReference>
<evidence type="ECO:0000313" key="2">
    <source>
        <dbReference type="EMBL" id="EFX81028.1"/>
    </source>
</evidence>
<dbReference type="PhylomeDB" id="E9GHM7"/>
<gene>
    <name evidence="2" type="ORF">DAPPUDRAFT_318025</name>
</gene>
<evidence type="ECO:0000313" key="3">
    <source>
        <dbReference type="Proteomes" id="UP000000305"/>
    </source>
</evidence>
<dbReference type="KEGG" id="dpx:DAPPUDRAFT_318025"/>
<dbReference type="Proteomes" id="UP000000305">
    <property type="component" value="Unassembled WGS sequence"/>
</dbReference>
<dbReference type="InterPro" id="IPR032698">
    <property type="entry name" value="SirB1_N"/>
</dbReference>
<dbReference type="EMBL" id="GL732545">
    <property type="protein sequence ID" value="EFX81028.1"/>
    <property type="molecule type" value="Genomic_DNA"/>
</dbReference>
<dbReference type="OrthoDB" id="28868at2759"/>
<organism evidence="2 3">
    <name type="scientific">Daphnia pulex</name>
    <name type="common">Water flea</name>
    <dbReference type="NCBI Taxonomy" id="6669"/>
    <lineage>
        <taxon>Eukaryota</taxon>
        <taxon>Metazoa</taxon>
        <taxon>Ecdysozoa</taxon>
        <taxon>Arthropoda</taxon>
        <taxon>Crustacea</taxon>
        <taxon>Branchiopoda</taxon>
        <taxon>Diplostraca</taxon>
        <taxon>Cladocera</taxon>
        <taxon>Anomopoda</taxon>
        <taxon>Daphniidae</taxon>
        <taxon>Daphnia</taxon>
    </lineage>
</organism>
<protein>
    <recommendedName>
        <fullName evidence="1">Hemimethylated DNA-binding domain-containing protein</fullName>
    </recommendedName>
</protein>
<dbReference type="SUPFAM" id="SSF141255">
    <property type="entry name" value="YccV-like"/>
    <property type="match status" value="1"/>
</dbReference>
<name>E9GHM7_DAPPU</name>
<dbReference type="OMA" id="KQPFYNV"/>
<proteinExistence type="predicted"/>
<dbReference type="Pfam" id="PF08755">
    <property type="entry name" value="YccV-like"/>
    <property type="match status" value="1"/>
</dbReference>
<dbReference type="HOGENOM" id="CLU_021098_1_0_1"/>
<dbReference type="GO" id="GO:0003677">
    <property type="term" value="F:DNA binding"/>
    <property type="evidence" value="ECO:0007669"/>
    <property type="project" value="InterPro"/>
</dbReference>
<dbReference type="PANTHER" id="PTHR31350:SF21">
    <property type="entry name" value="F-BOX ONLY PROTEIN 21"/>
    <property type="match status" value="1"/>
</dbReference>
<dbReference type="InterPro" id="IPR036623">
    <property type="entry name" value="Hemimethylated_DNA-bd_sf"/>
</dbReference>
<dbReference type="InterPro" id="IPR011722">
    <property type="entry name" value="Hemimethylated_DNA-bd_dom"/>
</dbReference>
<accession>E9GHM7</accession>
<sequence length="576" mass="66907">MSTCHRLRNLVRDSNDLWRQKFKERWTKLYSELKETSDILWFDMVVLRFKVAKNVKDSLEGFSSVCYPVGQPPHELMDYLISHNYPIISSASSVLFIEDELTKIIHHQTSKVNENLTSKNYARKVLQYLRSQRIQSMWLNLMSRPNSEKSLLEGAVLIAQWGQIEQEHLTSLQEVEQILDNIVLRARQLVHINGIVLDPENRRTVRQVLNCVNQVLYEEMGFKGNTENYYAHENSYIDKVLETRRGIPITLCIIYHEVAKRMGILCEPVSFPQHFLLRWREYPEREDADSYTFIDAFNQGASHQPRSCPAMIGQPRQNIRREAYAAVPAEQVFQRMVNNLIQCSRGHGDRQDNRRDDQRLRNQLHFSRLACVISPGQTPSVVAYAELAAFLGIYLEDAIKLLQSRGFNDEWTRVDFEPGHWERVRQITLTKCTTKLSEQQFQTTNRVACHRPPSMRFAVGLVMNYCCFSGELLRTMYTCVIVSWDARCQATDEWVSRMTRNLIRGRDQPFYYVLTEDGNAGYVAEDDLELHPEGVVINHADIGLHFESFDGRRYVPNAEKRAEYPDDEAVALSLIG</sequence>
<feature type="domain" description="Hemimethylated DNA-binding" evidence="1">
    <location>
        <begin position="454"/>
        <end position="557"/>
    </location>
</feature>
<keyword evidence="3" id="KW-1185">Reference proteome</keyword>
<dbReference type="AlphaFoldDB" id="E9GHM7"/>
<dbReference type="Gene3D" id="2.30.30.390">
    <property type="entry name" value="Hemimethylated DNA-binding domain"/>
    <property type="match status" value="1"/>
</dbReference>
<dbReference type="NCBIfam" id="TIGR02097">
    <property type="entry name" value="yccV"/>
    <property type="match status" value="1"/>
</dbReference>
<reference evidence="2 3" key="1">
    <citation type="journal article" date="2011" name="Science">
        <title>The ecoresponsive genome of Daphnia pulex.</title>
        <authorList>
            <person name="Colbourne J.K."/>
            <person name="Pfrender M.E."/>
            <person name="Gilbert D."/>
            <person name="Thomas W.K."/>
            <person name="Tucker A."/>
            <person name="Oakley T.H."/>
            <person name="Tokishita S."/>
            <person name="Aerts A."/>
            <person name="Arnold G.J."/>
            <person name="Basu M.K."/>
            <person name="Bauer D.J."/>
            <person name="Caceres C.E."/>
            <person name="Carmel L."/>
            <person name="Casola C."/>
            <person name="Choi J.H."/>
            <person name="Detter J.C."/>
            <person name="Dong Q."/>
            <person name="Dusheyko S."/>
            <person name="Eads B.D."/>
            <person name="Frohlich T."/>
            <person name="Geiler-Samerotte K.A."/>
            <person name="Gerlach D."/>
            <person name="Hatcher P."/>
            <person name="Jogdeo S."/>
            <person name="Krijgsveld J."/>
            <person name="Kriventseva E.V."/>
            <person name="Kultz D."/>
            <person name="Laforsch C."/>
            <person name="Lindquist E."/>
            <person name="Lopez J."/>
            <person name="Manak J.R."/>
            <person name="Muller J."/>
            <person name="Pangilinan J."/>
            <person name="Patwardhan R.P."/>
            <person name="Pitluck S."/>
            <person name="Pritham E.J."/>
            <person name="Rechtsteiner A."/>
            <person name="Rho M."/>
            <person name="Rogozin I.B."/>
            <person name="Sakarya O."/>
            <person name="Salamov A."/>
            <person name="Schaack S."/>
            <person name="Shapiro H."/>
            <person name="Shiga Y."/>
            <person name="Skalitzky C."/>
            <person name="Smith Z."/>
            <person name="Souvorov A."/>
            <person name="Sung W."/>
            <person name="Tang Z."/>
            <person name="Tsuchiya D."/>
            <person name="Tu H."/>
            <person name="Vos H."/>
            <person name="Wang M."/>
            <person name="Wolf Y.I."/>
            <person name="Yamagata H."/>
            <person name="Yamada T."/>
            <person name="Ye Y."/>
            <person name="Shaw J.R."/>
            <person name="Andrews J."/>
            <person name="Crease T.J."/>
            <person name="Tang H."/>
            <person name="Lucas S.M."/>
            <person name="Robertson H.M."/>
            <person name="Bork P."/>
            <person name="Koonin E.V."/>
            <person name="Zdobnov E.M."/>
            <person name="Grigoriev I.V."/>
            <person name="Lynch M."/>
            <person name="Boore J.L."/>
        </authorList>
    </citation>
    <scope>NUCLEOTIDE SEQUENCE [LARGE SCALE GENOMIC DNA]</scope>
</reference>
<dbReference type="InParanoid" id="E9GHM7"/>
<evidence type="ECO:0000259" key="1">
    <source>
        <dbReference type="SMART" id="SM00992"/>
    </source>
</evidence>